<feature type="transmembrane region" description="Helical" evidence="1">
    <location>
        <begin position="32"/>
        <end position="54"/>
    </location>
</feature>
<dbReference type="AlphaFoldDB" id="A0A251N2M1"/>
<evidence type="ECO:0000313" key="3">
    <source>
        <dbReference type="Proteomes" id="UP000006882"/>
    </source>
</evidence>
<reference evidence="2 3" key="1">
    <citation type="journal article" date="2013" name="Nat. Genet.">
        <title>The high-quality draft genome of peach (Prunus persica) identifies unique patterns of genetic diversity, domestication and genome evolution.</title>
        <authorList>
            <consortium name="International Peach Genome Initiative"/>
            <person name="Verde I."/>
            <person name="Abbott A.G."/>
            <person name="Scalabrin S."/>
            <person name="Jung S."/>
            <person name="Shu S."/>
            <person name="Marroni F."/>
            <person name="Zhebentyayeva T."/>
            <person name="Dettori M.T."/>
            <person name="Grimwood J."/>
            <person name="Cattonaro F."/>
            <person name="Zuccolo A."/>
            <person name="Rossini L."/>
            <person name="Jenkins J."/>
            <person name="Vendramin E."/>
            <person name="Meisel L.A."/>
            <person name="Decroocq V."/>
            <person name="Sosinski B."/>
            <person name="Prochnik S."/>
            <person name="Mitros T."/>
            <person name="Policriti A."/>
            <person name="Cipriani G."/>
            <person name="Dondini L."/>
            <person name="Ficklin S."/>
            <person name="Goodstein D.M."/>
            <person name="Xuan P."/>
            <person name="Del Fabbro C."/>
            <person name="Aramini V."/>
            <person name="Copetti D."/>
            <person name="Gonzalez S."/>
            <person name="Horner D.S."/>
            <person name="Falchi R."/>
            <person name="Lucas S."/>
            <person name="Mica E."/>
            <person name="Maldonado J."/>
            <person name="Lazzari B."/>
            <person name="Bielenberg D."/>
            <person name="Pirona R."/>
            <person name="Miculan M."/>
            <person name="Barakat A."/>
            <person name="Testolin R."/>
            <person name="Stella A."/>
            <person name="Tartarini S."/>
            <person name="Tonutti P."/>
            <person name="Arus P."/>
            <person name="Orellana A."/>
            <person name="Wells C."/>
            <person name="Main D."/>
            <person name="Vizzotto G."/>
            <person name="Silva H."/>
            <person name="Salamini F."/>
            <person name="Schmutz J."/>
            <person name="Morgante M."/>
            <person name="Rokhsar D.S."/>
        </authorList>
    </citation>
    <scope>NUCLEOTIDE SEQUENCE [LARGE SCALE GENOMIC DNA]</scope>
    <source>
        <strain evidence="3">cv. Nemared</strain>
    </source>
</reference>
<gene>
    <name evidence="2" type="ORF">PRUPE_8G240000</name>
</gene>
<evidence type="ECO:0000256" key="1">
    <source>
        <dbReference type="SAM" id="Phobius"/>
    </source>
</evidence>
<name>A0A251N2M1_PRUPE</name>
<accession>A0A251N2M1</accession>
<protein>
    <submittedName>
        <fullName evidence="2">Uncharacterized protein</fullName>
    </submittedName>
</protein>
<keyword evidence="3" id="KW-1185">Reference proteome</keyword>
<feature type="transmembrane region" description="Helical" evidence="1">
    <location>
        <begin position="107"/>
        <end position="124"/>
    </location>
</feature>
<keyword evidence="1" id="KW-0472">Membrane</keyword>
<dbReference type="PANTHER" id="PTHR47589">
    <property type="entry name" value="FATTY-ACID-BINDING PROTEIN 1"/>
    <property type="match status" value="1"/>
</dbReference>
<dbReference type="GO" id="GO:0005504">
    <property type="term" value="F:fatty acid binding"/>
    <property type="evidence" value="ECO:0000318"/>
    <property type="project" value="GO_Central"/>
</dbReference>
<dbReference type="GO" id="GO:0006631">
    <property type="term" value="P:fatty acid metabolic process"/>
    <property type="evidence" value="ECO:0000318"/>
    <property type="project" value="GO_Central"/>
</dbReference>
<dbReference type="PANTHER" id="PTHR47589:SF5">
    <property type="entry name" value="CHALCONE ISOMERASE DOMAIN-CONTAINING PROTEIN"/>
    <property type="match status" value="1"/>
</dbReference>
<organism evidence="2 3">
    <name type="scientific">Prunus persica</name>
    <name type="common">Peach</name>
    <name type="synonym">Amygdalus persica</name>
    <dbReference type="NCBI Taxonomy" id="3760"/>
    <lineage>
        <taxon>Eukaryota</taxon>
        <taxon>Viridiplantae</taxon>
        <taxon>Streptophyta</taxon>
        <taxon>Embryophyta</taxon>
        <taxon>Tracheophyta</taxon>
        <taxon>Spermatophyta</taxon>
        <taxon>Magnoliopsida</taxon>
        <taxon>eudicotyledons</taxon>
        <taxon>Gunneridae</taxon>
        <taxon>Pentapetalae</taxon>
        <taxon>rosids</taxon>
        <taxon>fabids</taxon>
        <taxon>Rosales</taxon>
        <taxon>Rosaceae</taxon>
        <taxon>Amygdaloideae</taxon>
        <taxon>Amygdaleae</taxon>
        <taxon>Prunus</taxon>
    </lineage>
</organism>
<dbReference type="EMBL" id="CM007658">
    <property type="protein sequence ID" value="ONH93576.1"/>
    <property type="molecule type" value="Genomic_DNA"/>
</dbReference>
<sequence length="169" mass="18310">MVSFRFPFSFPQRQKHTPPIYSFSSSATSRPFFATTAAVYFAAGAASVAGVAAATHNSTNQAHPFLQNALNLFFANRSLPLWSSLSLNYTSSSVVDSKTQLQFFKKFKPSLGILGVFLVTLLSSSAASPAWITIQFVAGFVLVGLPCWVLDDLCVNENELCAICSNPKK</sequence>
<keyword evidence="1" id="KW-1133">Transmembrane helix</keyword>
<dbReference type="GO" id="GO:0009570">
    <property type="term" value="C:chloroplast stroma"/>
    <property type="evidence" value="ECO:0000318"/>
    <property type="project" value="GO_Central"/>
</dbReference>
<dbReference type="Proteomes" id="UP000006882">
    <property type="component" value="Chromosome G8"/>
</dbReference>
<dbReference type="InterPro" id="IPR044228">
    <property type="entry name" value="FAP1"/>
</dbReference>
<proteinExistence type="predicted"/>
<keyword evidence="1" id="KW-0812">Transmembrane</keyword>
<dbReference type="Gramene" id="ONH93576">
    <property type="protein sequence ID" value="ONH93576"/>
    <property type="gene ID" value="PRUPE_8G240000"/>
</dbReference>
<evidence type="ECO:0000313" key="2">
    <source>
        <dbReference type="EMBL" id="ONH93576.1"/>
    </source>
</evidence>